<keyword evidence="5" id="KW-1185">Reference proteome</keyword>
<dbReference type="RefSeq" id="WP_073629425.1">
    <property type="nucleotide sequence ID" value="NZ_FRXO01000005.1"/>
</dbReference>
<gene>
    <name evidence="4" type="ORF">SAMN02745172_02636</name>
</gene>
<evidence type="ECO:0000259" key="3">
    <source>
        <dbReference type="PROSITE" id="PS50110"/>
    </source>
</evidence>
<dbReference type="GO" id="GO:0000160">
    <property type="term" value="P:phosphorelay signal transduction system"/>
    <property type="evidence" value="ECO:0007669"/>
    <property type="project" value="InterPro"/>
</dbReference>
<dbReference type="SUPFAM" id="SSF52172">
    <property type="entry name" value="CheY-like"/>
    <property type="match status" value="1"/>
</dbReference>
<protein>
    <submittedName>
        <fullName evidence="4">Response regulator receiver domain-containing protein</fullName>
    </submittedName>
</protein>
<dbReference type="CDD" id="cd00156">
    <property type="entry name" value="REC"/>
    <property type="match status" value="1"/>
</dbReference>
<dbReference type="InterPro" id="IPR001789">
    <property type="entry name" value="Sig_transdc_resp-reg_receiver"/>
</dbReference>
<dbReference type="Gene3D" id="3.40.50.2300">
    <property type="match status" value="1"/>
</dbReference>
<dbReference type="Pfam" id="PF00072">
    <property type="entry name" value="Response_reg"/>
    <property type="match status" value="1"/>
</dbReference>
<evidence type="ECO:0000256" key="2">
    <source>
        <dbReference type="PROSITE-ProRule" id="PRU00169"/>
    </source>
</evidence>
<dbReference type="PANTHER" id="PTHR44591">
    <property type="entry name" value="STRESS RESPONSE REGULATOR PROTEIN 1"/>
    <property type="match status" value="1"/>
</dbReference>
<dbReference type="PANTHER" id="PTHR44591:SF21">
    <property type="entry name" value="TWO-COMPONENT RESPONSE REGULATOR"/>
    <property type="match status" value="1"/>
</dbReference>
<keyword evidence="1 2" id="KW-0597">Phosphoprotein</keyword>
<dbReference type="SMART" id="SM00448">
    <property type="entry name" value="REC"/>
    <property type="match status" value="1"/>
</dbReference>
<proteinExistence type="predicted"/>
<accession>A0A1M7ZM77</accession>
<dbReference type="EMBL" id="FRXO01000005">
    <property type="protein sequence ID" value="SHO65987.1"/>
    <property type="molecule type" value="Genomic_DNA"/>
</dbReference>
<dbReference type="Proteomes" id="UP000186406">
    <property type="component" value="Unassembled WGS sequence"/>
</dbReference>
<reference evidence="4 5" key="1">
    <citation type="submission" date="2016-12" db="EMBL/GenBank/DDBJ databases">
        <authorList>
            <person name="Song W.-J."/>
            <person name="Kurnit D.M."/>
        </authorList>
    </citation>
    <scope>NUCLEOTIDE SEQUENCE [LARGE SCALE GENOMIC DNA]</scope>
    <source>
        <strain evidence="4 5">DSM 19599</strain>
    </source>
</reference>
<dbReference type="AlphaFoldDB" id="A0A1M7ZM77"/>
<evidence type="ECO:0000313" key="5">
    <source>
        <dbReference type="Proteomes" id="UP000186406"/>
    </source>
</evidence>
<name>A0A1M7ZM77_9HYPH</name>
<feature type="domain" description="Response regulatory" evidence="3">
    <location>
        <begin position="3"/>
        <end position="119"/>
    </location>
</feature>
<feature type="modified residue" description="4-aspartylphosphate" evidence="2">
    <location>
        <position position="54"/>
    </location>
</feature>
<dbReference type="PROSITE" id="PS50110">
    <property type="entry name" value="RESPONSE_REGULATORY"/>
    <property type="match status" value="1"/>
</dbReference>
<dbReference type="InterPro" id="IPR050595">
    <property type="entry name" value="Bact_response_regulator"/>
</dbReference>
<sequence length="127" mass="13733">MARILLTEDDDSVRTFVRRALELDGHAVIEAGDGADAFDALQHMDLKFDLLVSDIVMPEMDGIALAHAARALSIDLPIVLMTGYADQREQAEDLAAIVHEVISKPFSLDDIRRAVGRALDHAAGIAA</sequence>
<dbReference type="OrthoDB" id="9802155at2"/>
<organism evidence="4 5">
    <name type="scientific">Pseudoxanthobacter soli DSM 19599</name>
    <dbReference type="NCBI Taxonomy" id="1123029"/>
    <lineage>
        <taxon>Bacteria</taxon>
        <taxon>Pseudomonadati</taxon>
        <taxon>Pseudomonadota</taxon>
        <taxon>Alphaproteobacteria</taxon>
        <taxon>Hyphomicrobiales</taxon>
        <taxon>Segnochrobactraceae</taxon>
        <taxon>Pseudoxanthobacter</taxon>
    </lineage>
</organism>
<dbReference type="InterPro" id="IPR011006">
    <property type="entry name" value="CheY-like_superfamily"/>
</dbReference>
<evidence type="ECO:0000313" key="4">
    <source>
        <dbReference type="EMBL" id="SHO65987.1"/>
    </source>
</evidence>
<dbReference type="STRING" id="1123029.SAMN02745172_02636"/>
<evidence type="ECO:0000256" key="1">
    <source>
        <dbReference type="ARBA" id="ARBA00022553"/>
    </source>
</evidence>